<evidence type="ECO:0000313" key="4">
    <source>
        <dbReference type="Proteomes" id="UP000515971"/>
    </source>
</evidence>
<dbReference type="EMBL" id="CP060718">
    <property type="protein sequence ID" value="QNN67329.1"/>
    <property type="molecule type" value="Genomic_DNA"/>
</dbReference>
<feature type="compositionally biased region" description="Low complexity" evidence="2">
    <location>
        <begin position="151"/>
        <end position="164"/>
    </location>
</feature>
<evidence type="ECO:0000256" key="1">
    <source>
        <dbReference type="SAM" id="Coils"/>
    </source>
</evidence>
<feature type="coiled-coil region" evidence="1">
    <location>
        <begin position="30"/>
        <end position="57"/>
    </location>
</feature>
<keyword evidence="1" id="KW-0175">Coiled coil</keyword>
<organism evidence="3 4">
    <name type="scientific">Sphingomonas lutea</name>
    <dbReference type="NCBI Taxonomy" id="1045317"/>
    <lineage>
        <taxon>Bacteria</taxon>
        <taxon>Pseudomonadati</taxon>
        <taxon>Pseudomonadota</taxon>
        <taxon>Alphaproteobacteria</taxon>
        <taxon>Sphingomonadales</taxon>
        <taxon>Sphingomonadaceae</taxon>
        <taxon>Sphingomonas</taxon>
    </lineage>
</organism>
<dbReference type="Proteomes" id="UP000515971">
    <property type="component" value="Chromosome"/>
</dbReference>
<name>A0A7G9SHK4_9SPHN</name>
<feature type="compositionally biased region" description="Basic and acidic residues" evidence="2">
    <location>
        <begin position="227"/>
        <end position="239"/>
    </location>
</feature>
<feature type="region of interest" description="Disordered" evidence="2">
    <location>
        <begin position="121"/>
        <end position="239"/>
    </location>
</feature>
<keyword evidence="4" id="KW-1185">Reference proteome</keyword>
<evidence type="ECO:0000313" key="3">
    <source>
        <dbReference type="EMBL" id="QNN67329.1"/>
    </source>
</evidence>
<sequence length="239" mass="24926">MSGGRSFRSVFMVASCAGAALGCYLVSLRVASERAALEEVETKIVLAQRDLRVLQTEIGTRGRLAQLERWNAKVLALSAPSADQFLGGSFELARLTTPQKQIDLEAPVVLAAAPAPERRAIAGGDAEVAPRPTRSLMHDASLSTGTREVPAKTAPAATQPAAPKSADRPVTAAKPVNDRSADKPGLAAAKPAAKKSVDKDPAKSPAPVTKPARVAKVDPLAPLAEKAAAKTSKDRTRTQ</sequence>
<dbReference type="AlphaFoldDB" id="A0A7G9SHK4"/>
<evidence type="ECO:0000256" key="2">
    <source>
        <dbReference type="SAM" id="MobiDB-lite"/>
    </source>
</evidence>
<gene>
    <name evidence="3" type="ORF">H9L13_12095</name>
</gene>
<proteinExistence type="predicted"/>
<dbReference type="RefSeq" id="WP_187537918.1">
    <property type="nucleotide sequence ID" value="NZ_BAABJT010000001.1"/>
</dbReference>
<accession>A0A7G9SHK4</accession>
<dbReference type="KEGG" id="slut:H9L13_12095"/>
<protein>
    <submittedName>
        <fullName evidence="3">Uncharacterized protein</fullName>
    </submittedName>
</protein>
<reference evidence="3 4" key="1">
    <citation type="submission" date="2020-08" db="EMBL/GenBank/DDBJ databases">
        <title>Genome sequence of Sphingomonas lutea KCTC 23642T.</title>
        <authorList>
            <person name="Hyun D.-W."/>
            <person name="Bae J.-W."/>
        </authorList>
    </citation>
    <scope>NUCLEOTIDE SEQUENCE [LARGE SCALE GENOMIC DNA]</scope>
    <source>
        <strain evidence="3 4">KCTC 23642</strain>
    </source>
</reference>
<dbReference type="PROSITE" id="PS51257">
    <property type="entry name" value="PROKAR_LIPOPROTEIN"/>
    <property type="match status" value="1"/>
</dbReference>